<dbReference type="GO" id="GO:0003729">
    <property type="term" value="F:mRNA binding"/>
    <property type="evidence" value="ECO:0007669"/>
    <property type="project" value="TreeGrafter"/>
</dbReference>
<feature type="region of interest" description="Disordered" evidence="3">
    <location>
        <begin position="26"/>
        <end position="48"/>
    </location>
</feature>
<dbReference type="Proteomes" id="UP000324800">
    <property type="component" value="Unassembled WGS sequence"/>
</dbReference>
<evidence type="ECO:0000256" key="2">
    <source>
        <dbReference type="PROSITE-ProRule" id="PRU00176"/>
    </source>
</evidence>
<reference evidence="5 6" key="1">
    <citation type="submission" date="2019-03" db="EMBL/GenBank/DDBJ databases">
        <title>Single cell metagenomics reveals metabolic interactions within the superorganism composed of flagellate Streblomastix strix and complex community of Bacteroidetes bacteria on its surface.</title>
        <authorList>
            <person name="Treitli S.C."/>
            <person name="Kolisko M."/>
            <person name="Husnik F."/>
            <person name="Keeling P."/>
            <person name="Hampl V."/>
        </authorList>
    </citation>
    <scope>NUCLEOTIDE SEQUENCE [LARGE SCALE GENOMIC DNA]</scope>
    <source>
        <strain evidence="5">ST1C</strain>
    </source>
</reference>
<dbReference type="CDD" id="cd00590">
    <property type="entry name" value="RRM_SF"/>
    <property type="match status" value="1"/>
</dbReference>
<name>A0A5J4WG19_9EUKA</name>
<keyword evidence="1 2" id="KW-0694">RNA-binding</keyword>
<organism evidence="5 6">
    <name type="scientific">Streblomastix strix</name>
    <dbReference type="NCBI Taxonomy" id="222440"/>
    <lineage>
        <taxon>Eukaryota</taxon>
        <taxon>Metamonada</taxon>
        <taxon>Preaxostyla</taxon>
        <taxon>Oxymonadida</taxon>
        <taxon>Streblomastigidae</taxon>
        <taxon>Streblomastix</taxon>
    </lineage>
</organism>
<accession>A0A5J4WG19</accession>
<evidence type="ECO:0000313" key="5">
    <source>
        <dbReference type="EMBL" id="KAA6393861.1"/>
    </source>
</evidence>
<feature type="compositionally biased region" description="Basic residues" evidence="3">
    <location>
        <begin position="28"/>
        <end position="40"/>
    </location>
</feature>
<dbReference type="Gene3D" id="3.30.70.330">
    <property type="match status" value="1"/>
</dbReference>
<evidence type="ECO:0000313" key="6">
    <source>
        <dbReference type="Proteomes" id="UP000324800"/>
    </source>
</evidence>
<feature type="domain" description="RRM" evidence="4">
    <location>
        <begin position="56"/>
        <end position="134"/>
    </location>
</feature>
<dbReference type="InterPro" id="IPR012677">
    <property type="entry name" value="Nucleotide-bd_a/b_plait_sf"/>
</dbReference>
<evidence type="ECO:0000256" key="3">
    <source>
        <dbReference type="SAM" id="MobiDB-lite"/>
    </source>
</evidence>
<evidence type="ECO:0000256" key="1">
    <source>
        <dbReference type="ARBA" id="ARBA00022884"/>
    </source>
</evidence>
<evidence type="ECO:0000259" key="4">
    <source>
        <dbReference type="PROSITE" id="PS50102"/>
    </source>
</evidence>
<sequence length="134" mass="15525">MSEQQIQKPVEAEDLIQQNTLPLLTANQKKHLRKKNKKKKEKENKLMEQEKDEIPVQLFVFNLENYVSEDTIKHRFQECGIVESVYIPLSCSHNAGFSAQYALPFSHNRGFAFVTMKNQHDTQAALDTLNNSNF</sequence>
<dbReference type="SUPFAM" id="SSF54928">
    <property type="entry name" value="RNA-binding domain, RBD"/>
    <property type="match status" value="1"/>
</dbReference>
<dbReference type="GO" id="GO:1901259">
    <property type="term" value="P:chloroplast rRNA processing"/>
    <property type="evidence" value="ECO:0007669"/>
    <property type="project" value="TreeGrafter"/>
</dbReference>
<dbReference type="InterPro" id="IPR000504">
    <property type="entry name" value="RRM_dom"/>
</dbReference>
<proteinExistence type="predicted"/>
<dbReference type="InterPro" id="IPR035979">
    <property type="entry name" value="RBD_domain_sf"/>
</dbReference>
<dbReference type="PANTHER" id="PTHR48025:SF1">
    <property type="entry name" value="RRM DOMAIN-CONTAINING PROTEIN"/>
    <property type="match status" value="1"/>
</dbReference>
<dbReference type="PANTHER" id="PTHR48025">
    <property type="entry name" value="OS02G0815200 PROTEIN"/>
    <property type="match status" value="1"/>
</dbReference>
<protein>
    <recommendedName>
        <fullName evidence="4">RRM domain-containing protein</fullName>
    </recommendedName>
</protein>
<dbReference type="AlphaFoldDB" id="A0A5J4WG19"/>
<dbReference type="Pfam" id="PF00076">
    <property type="entry name" value="RRM_1"/>
    <property type="match status" value="1"/>
</dbReference>
<dbReference type="EMBL" id="SNRW01002116">
    <property type="protein sequence ID" value="KAA6393861.1"/>
    <property type="molecule type" value="Genomic_DNA"/>
</dbReference>
<comment type="caution">
    <text evidence="5">The sequence shown here is derived from an EMBL/GenBank/DDBJ whole genome shotgun (WGS) entry which is preliminary data.</text>
</comment>
<dbReference type="PROSITE" id="PS50102">
    <property type="entry name" value="RRM"/>
    <property type="match status" value="1"/>
</dbReference>
<dbReference type="InterPro" id="IPR050502">
    <property type="entry name" value="Euk_RNA-bind_prot"/>
</dbReference>
<gene>
    <name evidence="5" type="ORF">EZS28_010612</name>
</gene>
<dbReference type="GO" id="GO:0009535">
    <property type="term" value="C:chloroplast thylakoid membrane"/>
    <property type="evidence" value="ECO:0007669"/>
    <property type="project" value="TreeGrafter"/>
</dbReference>